<organism evidence="1 2">
    <name type="scientific">Neurospora tetraspora</name>
    <dbReference type="NCBI Taxonomy" id="94610"/>
    <lineage>
        <taxon>Eukaryota</taxon>
        <taxon>Fungi</taxon>
        <taxon>Dikarya</taxon>
        <taxon>Ascomycota</taxon>
        <taxon>Pezizomycotina</taxon>
        <taxon>Sordariomycetes</taxon>
        <taxon>Sordariomycetidae</taxon>
        <taxon>Sordariales</taxon>
        <taxon>Sordariaceae</taxon>
        <taxon>Neurospora</taxon>
    </lineage>
</organism>
<dbReference type="EMBL" id="JAUEPP010000002">
    <property type="protein sequence ID" value="KAK3351571.1"/>
    <property type="molecule type" value="Genomic_DNA"/>
</dbReference>
<dbReference type="RefSeq" id="XP_062684866.1">
    <property type="nucleotide sequence ID" value="XM_062820737.1"/>
</dbReference>
<keyword evidence="2" id="KW-1185">Reference proteome</keyword>
<reference evidence="1" key="2">
    <citation type="submission" date="2023-06" db="EMBL/GenBank/DDBJ databases">
        <authorList>
            <consortium name="Lawrence Berkeley National Laboratory"/>
            <person name="Haridas S."/>
            <person name="Hensen N."/>
            <person name="Bonometti L."/>
            <person name="Westerberg I."/>
            <person name="Brannstrom I.O."/>
            <person name="Guillou S."/>
            <person name="Cros-Aarteil S."/>
            <person name="Calhoun S."/>
            <person name="Kuo A."/>
            <person name="Mondo S."/>
            <person name="Pangilinan J."/>
            <person name="Riley R."/>
            <person name="Labutti K."/>
            <person name="Andreopoulos B."/>
            <person name="Lipzen A."/>
            <person name="Chen C."/>
            <person name="Yanf M."/>
            <person name="Daum C."/>
            <person name="Ng V."/>
            <person name="Clum A."/>
            <person name="Steindorff A."/>
            <person name="Ohm R."/>
            <person name="Martin F."/>
            <person name="Silar P."/>
            <person name="Natvig D."/>
            <person name="Lalanne C."/>
            <person name="Gautier V."/>
            <person name="Ament-Velasquez S.L."/>
            <person name="Kruys A."/>
            <person name="Hutchinson M.I."/>
            <person name="Powell A.J."/>
            <person name="Barry K."/>
            <person name="Miller A.N."/>
            <person name="Grigoriev I.V."/>
            <person name="Debuchy R."/>
            <person name="Gladieux P."/>
            <person name="Thoren M.H."/>
            <person name="Johannesson H."/>
        </authorList>
    </citation>
    <scope>NUCLEOTIDE SEQUENCE</scope>
    <source>
        <strain evidence="1">CBS 560.94</strain>
    </source>
</reference>
<evidence type="ECO:0000313" key="2">
    <source>
        <dbReference type="Proteomes" id="UP001278500"/>
    </source>
</evidence>
<sequence length="145" mass="16709">MTYVWSKGLGEWSTTERITMINLTSLYVIFNSPCKPSVWLHRSLGHTKDRLPCTQSCIEVCLRYQPRYFLATLFLTYVWPTSNSLVSVEPSLFTVNTALGHLSWDLVLDARFIYPGEAKAHEEVRRAEYQTSRKKLVGDANLRYG</sequence>
<dbReference type="Proteomes" id="UP001278500">
    <property type="component" value="Unassembled WGS sequence"/>
</dbReference>
<comment type="caution">
    <text evidence="1">The sequence shown here is derived from an EMBL/GenBank/DDBJ whole genome shotgun (WGS) entry which is preliminary data.</text>
</comment>
<reference evidence="1" key="1">
    <citation type="journal article" date="2023" name="Mol. Phylogenet. Evol.">
        <title>Genome-scale phylogeny and comparative genomics of the fungal order Sordariales.</title>
        <authorList>
            <person name="Hensen N."/>
            <person name="Bonometti L."/>
            <person name="Westerberg I."/>
            <person name="Brannstrom I.O."/>
            <person name="Guillou S."/>
            <person name="Cros-Aarteil S."/>
            <person name="Calhoun S."/>
            <person name="Haridas S."/>
            <person name="Kuo A."/>
            <person name="Mondo S."/>
            <person name="Pangilinan J."/>
            <person name="Riley R."/>
            <person name="LaButti K."/>
            <person name="Andreopoulos B."/>
            <person name="Lipzen A."/>
            <person name="Chen C."/>
            <person name="Yan M."/>
            <person name="Daum C."/>
            <person name="Ng V."/>
            <person name="Clum A."/>
            <person name="Steindorff A."/>
            <person name="Ohm R.A."/>
            <person name="Martin F."/>
            <person name="Silar P."/>
            <person name="Natvig D.O."/>
            <person name="Lalanne C."/>
            <person name="Gautier V."/>
            <person name="Ament-Velasquez S.L."/>
            <person name="Kruys A."/>
            <person name="Hutchinson M.I."/>
            <person name="Powell A.J."/>
            <person name="Barry K."/>
            <person name="Miller A.N."/>
            <person name="Grigoriev I.V."/>
            <person name="Debuchy R."/>
            <person name="Gladieux P."/>
            <person name="Hiltunen Thoren M."/>
            <person name="Johannesson H."/>
        </authorList>
    </citation>
    <scope>NUCLEOTIDE SEQUENCE</scope>
    <source>
        <strain evidence="1">CBS 560.94</strain>
    </source>
</reference>
<accession>A0AAE0JLE9</accession>
<proteinExistence type="predicted"/>
<evidence type="ECO:0000313" key="1">
    <source>
        <dbReference type="EMBL" id="KAK3351571.1"/>
    </source>
</evidence>
<gene>
    <name evidence="1" type="ORF">B0H65DRAFT_125899</name>
</gene>
<name>A0AAE0JLE9_9PEZI</name>
<dbReference type="AlphaFoldDB" id="A0AAE0JLE9"/>
<protein>
    <submittedName>
        <fullName evidence="1">Uncharacterized protein</fullName>
    </submittedName>
</protein>
<dbReference type="GeneID" id="87857891"/>